<feature type="transmembrane region" description="Helical" evidence="3">
    <location>
        <begin position="603"/>
        <end position="626"/>
    </location>
</feature>
<dbReference type="Gene3D" id="1.25.10.10">
    <property type="entry name" value="Leucine-rich Repeat Variant"/>
    <property type="match status" value="1"/>
</dbReference>
<sequence>MAASCDRLDQKLHSTKGAYEKMNSLAHGQILSEFTTEPAELSAPLSPYEADLELQEGKFGRQLVSNCAHSAGELLLREAPAIRLPWLSDTRQDWLDAWRRLTPSQRDQLDDFEANMHAVEDSDCQEYRLTDDEVSTLRAEGMECHLDSLVHFRQVCRVNAQCLGMKAALFSRASKLAHSCQPNCHTVEDGKLLELRSLRRLERKELLTISYIADEKLLLQDTMSRYVRNTTARAFAVVASALGIPSLLLFLRAVCQSKKSWQARHTGIKIVQQIAILMGCAVLPHLKQMVDIIAHGLQDEQQKVRTITALALAALAEAAMPYGIEAFDTVLRPLWKGICEHRGKGLAAFLKAIGFIIPLMDAEHANYYTREVMIILIREFSTPDEEMKKIVLKACRDSRLAWTLVACLLLLGGSRSWLSWNWSSRPNVDAPKAPPTRSESTSKWFRNPWTTQKPDVGTWTPKVRGAGQPATQTHFVGPGIVATKTLRLDNYPLLLVGGAIALCVACLFLHLFSSTAYGGHWHEHALCSHCGCGLHNVLYFISEPGKPDALFGSLCLISNLFFLALVPFFWIRRKVLEVVWVAMVTMASTIYHGYQLHPFHGPLGHLTRCACAGDVLLSVSFGLYLAFSYKGRKRAAPVAAAALLCFIIPSLLPTGRIAEVAYSLLHSTWHGLAAAAAYLTCAGPARVSSVRKVILRPKLAPS</sequence>
<evidence type="ECO:0000313" key="6">
    <source>
        <dbReference type="Proteomes" id="UP001642464"/>
    </source>
</evidence>
<feature type="transmembrane region" description="Helical" evidence="3">
    <location>
        <begin position="638"/>
        <end position="657"/>
    </location>
</feature>
<feature type="transmembrane region" description="Helical" evidence="3">
    <location>
        <begin position="669"/>
        <end position="688"/>
    </location>
</feature>
<keyword evidence="3" id="KW-1133">Transmembrane helix</keyword>
<keyword evidence="2" id="KW-0747">Spliceosome</keyword>
<feature type="transmembrane region" description="Helical" evidence="3">
    <location>
        <begin position="234"/>
        <end position="255"/>
    </location>
</feature>
<dbReference type="InterPro" id="IPR046341">
    <property type="entry name" value="SET_dom_sf"/>
</dbReference>
<feature type="transmembrane region" description="Helical" evidence="3">
    <location>
        <begin position="549"/>
        <end position="571"/>
    </location>
</feature>
<keyword evidence="6" id="KW-1185">Reference proteome</keyword>
<comment type="caution">
    <text evidence="5">The sequence shown here is derived from an EMBL/GenBank/DDBJ whole genome shotgun (WGS) entry which is preliminary data.</text>
</comment>
<evidence type="ECO:0000256" key="2">
    <source>
        <dbReference type="ARBA" id="ARBA00022728"/>
    </source>
</evidence>
<keyword evidence="3" id="KW-0812">Transmembrane</keyword>
<organism evidence="5 6">
    <name type="scientific">Durusdinium trenchii</name>
    <dbReference type="NCBI Taxonomy" id="1381693"/>
    <lineage>
        <taxon>Eukaryota</taxon>
        <taxon>Sar</taxon>
        <taxon>Alveolata</taxon>
        <taxon>Dinophyceae</taxon>
        <taxon>Suessiales</taxon>
        <taxon>Symbiodiniaceae</taxon>
        <taxon>Durusdinium</taxon>
    </lineage>
</organism>
<keyword evidence="2" id="KW-0508">mRNA splicing</keyword>
<feature type="domain" description="SET" evidence="4">
    <location>
        <begin position="60"/>
        <end position="211"/>
    </location>
</feature>
<dbReference type="PANTHER" id="PTHR12097">
    <property type="entry name" value="SPLICING FACTOR 3B, SUBUNIT 1-RELATED"/>
    <property type="match status" value="1"/>
</dbReference>
<dbReference type="SUPFAM" id="SSF82199">
    <property type="entry name" value="SET domain"/>
    <property type="match status" value="1"/>
</dbReference>
<feature type="transmembrane region" description="Helical" evidence="3">
    <location>
        <begin position="493"/>
        <end position="512"/>
    </location>
</feature>
<proteinExistence type="inferred from homology"/>
<evidence type="ECO:0000256" key="3">
    <source>
        <dbReference type="SAM" id="Phobius"/>
    </source>
</evidence>
<evidence type="ECO:0000259" key="4">
    <source>
        <dbReference type="Pfam" id="PF00856"/>
    </source>
</evidence>
<dbReference type="InterPro" id="IPR038737">
    <property type="entry name" value="SF3b_su1-like"/>
</dbReference>
<reference evidence="5 6" key="1">
    <citation type="submission" date="2024-02" db="EMBL/GenBank/DDBJ databases">
        <authorList>
            <person name="Chen Y."/>
            <person name="Shah S."/>
            <person name="Dougan E. K."/>
            <person name="Thang M."/>
            <person name="Chan C."/>
        </authorList>
    </citation>
    <scope>NUCLEOTIDE SEQUENCE [LARGE SCALE GENOMIC DNA]</scope>
</reference>
<keyword evidence="2" id="KW-0507">mRNA processing</keyword>
<evidence type="ECO:0000313" key="5">
    <source>
        <dbReference type="EMBL" id="CAK8986900.1"/>
    </source>
</evidence>
<dbReference type="InterPro" id="IPR016024">
    <property type="entry name" value="ARM-type_fold"/>
</dbReference>
<dbReference type="Proteomes" id="UP001642464">
    <property type="component" value="Unassembled WGS sequence"/>
</dbReference>
<dbReference type="EMBL" id="CAXAMM010000292">
    <property type="protein sequence ID" value="CAK8986900.1"/>
    <property type="molecule type" value="Genomic_DNA"/>
</dbReference>
<feature type="transmembrane region" description="Helical" evidence="3">
    <location>
        <begin position="578"/>
        <end position="597"/>
    </location>
</feature>
<dbReference type="SUPFAM" id="SSF48371">
    <property type="entry name" value="ARM repeat"/>
    <property type="match status" value="1"/>
</dbReference>
<gene>
    <name evidence="5" type="ORF">SCF082_LOCUS751</name>
</gene>
<evidence type="ECO:0000256" key="1">
    <source>
        <dbReference type="ARBA" id="ARBA00005754"/>
    </source>
</evidence>
<dbReference type="Gene3D" id="2.170.270.10">
    <property type="entry name" value="SET domain"/>
    <property type="match status" value="1"/>
</dbReference>
<name>A0ABP0HDI5_9DINO</name>
<comment type="similarity">
    <text evidence="1">Belongs to the SF3B1 family.</text>
</comment>
<protein>
    <submittedName>
        <fullName evidence="5">Splicing factor 3B subunit 1 (146 kDa nuclear protein) (Pre-mRNA-splicing factor SF3b 155 kDa subunit) (SF3b155) (Spliceosome-associated protein 155) (SAP 155)</fullName>
    </submittedName>
</protein>
<dbReference type="InterPro" id="IPR001214">
    <property type="entry name" value="SET_dom"/>
</dbReference>
<keyword evidence="3" id="KW-0472">Membrane</keyword>
<dbReference type="InterPro" id="IPR011989">
    <property type="entry name" value="ARM-like"/>
</dbReference>
<dbReference type="Pfam" id="PF00856">
    <property type="entry name" value="SET"/>
    <property type="match status" value="1"/>
</dbReference>
<accession>A0ABP0HDI5</accession>